<reference evidence="3" key="1">
    <citation type="journal article" date="2014" name="Int. J. Syst. Evol. Microbiol.">
        <title>Complete genome sequence of Corynebacterium casei LMG S-19264T (=DSM 44701T), isolated from a smear-ripened cheese.</title>
        <authorList>
            <consortium name="US DOE Joint Genome Institute (JGI-PGF)"/>
            <person name="Walter F."/>
            <person name="Albersmeier A."/>
            <person name="Kalinowski J."/>
            <person name="Ruckert C."/>
        </authorList>
    </citation>
    <scope>NUCLEOTIDE SEQUENCE</scope>
    <source>
        <strain evidence="3">JCM 4784</strain>
    </source>
</reference>
<dbReference type="Proteomes" id="UP000608024">
    <property type="component" value="Unassembled WGS sequence"/>
</dbReference>
<reference evidence="3" key="2">
    <citation type="submission" date="2020-09" db="EMBL/GenBank/DDBJ databases">
        <authorList>
            <person name="Sun Q."/>
            <person name="Ohkuma M."/>
        </authorList>
    </citation>
    <scope>NUCLEOTIDE SEQUENCE</scope>
    <source>
        <strain evidence="3">JCM 4784</strain>
    </source>
</reference>
<gene>
    <name evidence="3" type="ORF">GCM10018785_72950</name>
</gene>
<protein>
    <submittedName>
        <fullName evidence="3">Uncharacterized protein</fullName>
    </submittedName>
</protein>
<dbReference type="GO" id="GO:0006412">
    <property type="term" value="P:translation"/>
    <property type="evidence" value="ECO:0007669"/>
    <property type="project" value="InterPro"/>
</dbReference>
<name>A0A919DYF7_9ACTN</name>
<dbReference type="AlphaFoldDB" id="A0A919DYF7"/>
<feature type="transmembrane region" description="Helical" evidence="2">
    <location>
        <begin position="36"/>
        <end position="54"/>
    </location>
</feature>
<feature type="region of interest" description="Disordered" evidence="1">
    <location>
        <begin position="1"/>
        <end position="20"/>
    </location>
</feature>
<sequence>MSTALRRRGQYGRSRRKGRIRRTVETIQSSETVESLVVTAVHLGSIFLAVYLAIKAQ</sequence>
<evidence type="ECO:0000313" key="3">
    <source>
        <dbReference type="EMBL" id="GHE98075.1"/>
    </source>
</evidence>
<dbReference type="EMBL" id="BNBT01000234">
    <property type="protein sequence ID" value="GHE98075.1"/>
    <property type="molecule type" value="Genomic_DNA"/>
</dbReference>
<comment type="caution">
    <text evidence="3">The sequence shown here is derived from an EMBL/GenBank/DDBJ whole genome shotgun (WGS) entry which is preliminary data.</text>
</comment>
<keyword evidence="2" id="KW-0472">Membrane</keyword>
<keyword evidence="2" id="KW-0812">Transmembrane</keyword>
<dbReference type="InterPro" id="IPR018130">
    <property type="entry name" value="Ribosomal_uS2_CS"/>
</dbReference>
<keyword evidence="2" id="KW-1133">Transmembrane helix</keyword>
<evidence type="ECO:0000256" key="2">
    <source>
        <dbReference type="SAM" id="Phobius"/>
    </source>
</evidence>
<dbReference type="GO" id="GO:0005840">
    <property type="term" value="C:ribosome"/>
    <property type="evidence" value="ECO:0007669"/>
    <property type="project" value="InterPro"/>
</dbReference>
<accession>A0A919DYF7</accession>
<evidence type="ECO:0000256" key="1">
    <source>
        <dbReference type="SAM" id="MobiDB-lite"/>
    </source>
</evidence>
<organism evidence="3 4">
    <name type="scientific">Streptomyces longispororuber</name>
    <dbReference type="NCBI Taxonomy" id="68230"/>
    <lineage>
        <taxon>Bacteria</taxon>
        <taxon>Bacillati</taxon>
        <taxon>Actinomycetota</taxon>
        <taxon>Actinomycetes</taxon>
        <taxon>Kitasatosporales</taxon>
        <taxon>Streptomycetaceae</taxon>
        <taxon>Streptomyces</taxon>
    </lineage>
</organism>
<keyword evidence="4" id="KW-1185">Reference proteome</keyword>
<dbReference type="PROSITE" id="PS00962">
    <property type="entry name" value="RIBOSOMAL_S2_1"/>
    <property type="match status" value="1"/>
</dbReference>
<dbReference type="GO" id="GO:0003735">
    <property type="term" value="F:structural constituent of ribosome"/>
    <property type="evidence" value="ECO:0007669"/>
    <property type="project" value="InterPro"/>
</dbReference>
<evidence type="ECO:0000313" key="4">
    <source>
        <dbReference type="Proteomes" id="UP000608024"/>
    </source>
</evidence>
<proteinExistence type="predicted"/>